<feature type="transmembrane region" description="Helical" evidence="1">
    <location>
        <begin position="220"/>
        <end position="240"/>
    </location>
</feature>
<feature type="transmembrane region" description="Helical" evidence="1">
    <location>
        <begin position="309"/>
        <end position="332"/>
    </location>
</feature>
<keyword evidence="3" id="KW-1185">Reference proteome</keyword>
<proteinExistence type="predicted"/>
<gene>
    <name evidence="2" type="ORF">ARMGADRAFT_160210</name>
</gene>
<feature type="transmembrane region" description="Helical" evidence="1">
    <location>
        <begin position="112"/>
        <end position="133"/>
    </location>
</feature>
<keyword evidence="1" id="KW-1133">Transmembrane helix</keyword>
<dbReference type="OrthoDB" id="3051530at2759"/>
<sequence>MQRCINAVNCIASSRGCVGALPPHQASTFDSKAWPAPKISPSTYDSQETINTDLSYYDSSIKLIYVASLVQLTVGLLYVFPGSKHAAGPLSHWSLGPKMLTATVRAPGVPSFVTFDIVLAFALLFLAMTIIPAAMVKSICRTKTWFSLLISCVVYCTSFFLLLGHQSGPEPPLGLCLINASLVYAGLPSIAAAGLILIVELYFRLTSTTSDVNERRVTRMLWCPPVVHVIVFWVVMVYGLSDVNKVERVETGFYCRVKHPAPYLYSAALVFFFTMNMLSLEGYTVLHLLRERKLSFLDVIRYFGSMAPLSLKLFVRCSLYTLVICGIIILVMTDLSGLSTTHLLAFIPLSIAVLFGSQEDILRVYMFWRPRPPPVPPKDWQQSLGFVAGNRNTLHSV</sequence>
<feature type="transmembrane region" description="Helical" evidence="1">
    <location>
        <begin position="63"/>
        <end position="80"/>
    </location>
</feature>
<feature type="transmembrane region" description="Helical" evidence="1">
    <location>
        <begin position="145"/>
        <end position="165"/>
    </location>
</feature>
<dbReference type="AlphaFoldDB" id="A0A2H3DNK2"/>
<name>A0A2H3DNK2_ARMGA</name>
<feature type="transmembrane region" description="Helical" evidence="1">
    <location>
        <begin position="338"/>
        <end position="356"/>
    </location>
</feature>
<evidence type="ECO:0000313" key="2">
    <source>
        <dbReference type="EMBL" id="PBK92438.1"/>
    </source>
</evidence>
<organism evidence="2 3">
    <name type="scientific">Armillaria gallica</name>
    <name type="common">Bulbous honey fungus</name>
    <name type="synonym">Armillaria bulbosa</name>
    <dbReference type="NCBI Taxonomy" id="47427"/>
    <lineage>
        <taxon>Eukaryota</taxon>
        <taxon>Fungi</taxon>
        <taxon>Dikarya</taxon>
        <taxon>Basidiomycota</taxon>
        <taxon>Agaricomycotina</taxon>
        <taxon>Agaricomycetes</taxon>
        <taxon>Agaricomycetidae</taxon>
        <taxon>Agaricales</taxon>
        <taxon>Marasmiineae</taxon>
        <taxon>Physalacriaceae</taxon>
        <taxon>Armillaria</taxon>
    </lineage>
</organism>
<dbReference type="InParanoid" id="A0A2H3DNK2"/>
<keyword evidence="1" id="KW-0812">Transmembrane</keyword>
<protein>
    <recommendedName>
        <fullName evidence="4">G-protein coupled receptors family 1 profile domain-containing protein</fullName>
    </recommendedName>
</protein>
<evidence type="ECO:0000256" key="1">
    <source>
        <dbReference type="SAM" id="Phobius"/>
    </source>
</evidence>
<feature type="transmembrane region" description="Helical" evidence="1">
    <location>
        <begin position="177"/>
        <end position="199"/>
    </location>
</feature>
<accession>A0A2H3DNK2</accession>
<dbReference type="EMBL" id="KZ293658">
    <property type="protein sequence ID" value="PBK92438.1"/>
    <property type="molecule type" value="Genomic_DNA"/>
</dbReference>
<keyword evidence="1" id="KW-0472">Membrane</keyword>
<dbReference type="STRING" id="47427.A0A2H3DNK2"/>
<evidence type="ECO:0008006" key="4">
    <source>
        <dbReference type="Google" id="ProtNLM"/>
    </source>
</evidence>
<evidence type="ECO:0000313" key="3">
    <source>
        <dbReference type="Proteomes" id="UP000217790"/>
    </source>
</evidence>
<dbReference type="Proteomes" id="UP000217790">
    <property type="component" value="Unassembled WGS sequence"/>
</dbReference>
<feature type="transmembrane region" description="Helical" evidence="1">
    <location>
        <begin position="263"/>
        <end position="289"/>
    </location>
</feature>
<reference evidence="3" key="1">
    <citation type="journal article" date="2017" name="Nat. Ecol. Evol.">
        <title>Genome expansion and lineage-specific genetic innovations in the forest pathogenic fungi Armillaria.</title>
        <authorList>
            <person name="Sipos G."/>
            <person name="Prasanna A.N."/>
            <person name="Walter M.C."/>
            <person name="O'Connor E."/>
            <person name="Balint B."/>
            <person name="Krizsan K."/>
            <person name="Kiss B."/>
            <person name="Hess J."/>
            <person name="Varga T."/>
            <person name="Slot J."/>
            <person name="Riley R."/>
            <person name="Boka B."/>
            <person name="Rigling D."/>
            <person name="Barry K."/>
            <person name="Lee J."/>
            <person name="Mihaltcheva S."/>
            <person name="LaButti K."/>
            <person name="Lipzen A."/>
            <person name="Waldron R."/>
            <person name="Moloney N.M."/>
            <person name="Sperisen C."/>
            <person name="Kredics L."/>
            <person name="Vagvoelgyi C."/>
            <person name="Patrignani A."/>
            <person name="Fitzpatrick D."/>
            <person name="Nagy I."/>
            <person name="Doyle S."/>
            <person name="Anderson J.B."/>
            <person name="Grigoriev I.V."/>
            <person name="Gueldener U."/>
            <person name="Muensterkoetter M."/>
            <person name="Nagy L.G."/>
        </authorList>
    </citation>
    <scope>NUCLEOTIDE SEQUENCE [LARGE SCALE GENOMIC DNA]</scope>
    <source>
        <strain evidence="3">Ar21-2</strain>
    </source>
</reference>